<accession>A0A2T0WN40</accession>
<dbReference type="Gene3D" id="3.40.30.10">
    <property type="entry name" value="Glutaredoxin"/>
    <property type="match status" value="1"/>
</dbReference>
<feature type="compositionally biased region" description="Low complexity" evidence="1">
    <location>
        <begin position="174"/>
        <end position="185"/>
    </location>
</feature>
<dbReference type="GO" id="GO:0016491">
    <property type="term" value="F:oxidoreductase activity"/>
    <property type="evidence" value="ECO:0007669"/>
    <property type="project" value="InterPro"/>
</dbReference>
<proteinExistence type="predicted"/>
<dbReference type="InterPro" id="IPR000866">
    <property type="entry name" value="AhpC/TSA"/>
</dbReference>
<protein>
    <submittedName>
        <fullName evidence="4">AhpC/TSA family protein</fullName>
    </submittedName>
</protein>
<dbReference type="Proteomes" id="UP000238157">
    <property type="component" value="Unassembled WGS sequence"/>
</dbReference>
<dbReference type="Pfam" id="PF00578">
    <property type="entry name" value="AhpC-TSA"/>
    <property type="match status" value="1"/>
</dbReference>
<sequence>MKKLLFSIFVLVGFSHTLFAQRVENFKLQDIITGKEFELNSKSNQKAVIIIFSSLNCPFSRLYEERIVDLHKTYSDQGYTFVMVNPHFNMEEGESKDDHIARSKSRGIIFPILDDSQQVVARLFQASKLPEVVVITPSQTGFSVVYKGAIDNNPQVAANANIKYLDSALQAIQNRRNPSPSSSRPVGCNIRLTKNN</sequence>
<dbReference type="GO" id="GO:0016209">
    <property type="term" value="F:antioxidant activity"/>
    <property type="evidence" value="ECO:0007669"/>
    <property type="project" value="InterPro"/>
</dbReference>
<dbReference type="PROSITE" id="PS51352">
    <property type="entry name" value="THIOREDOXIN_2"/>
    <property type="match status" value="1"/>
</dbReference>
<feature type="chain" id="PRO_5015711079" evidence="2">
    <location>
        <begin position="21"/>
        <end position="196"/>
    </location>
</feature>
<feature type="region of interest" description="Disordered" evidence="1">
    <location>
        <begin position="174"/>
        <end position="196"/>
    </location>
</feature>
<feature type="domain" description="Thioredoxin" evidence="3">
    <location>
        <begin position="17"/>
        <end position="170"/>
    </location>
</feature>
<name>A0A2T0WN40_9BACT</name>
<dbReference type="PANTHER" id="PTHR43640:SF1">
    <property type="entry name" value="THIOREDOXIN-DEPENDENT PEROXIREDOXIN"/>
    <property type="match status" value="1"/>
</dbReference>
<comment type="caution">
    <text evidence="4">The sequence shown here is derived from an EMBL/GenBank/DDBJ whole genome shotgun (WGS) entry which is preliminary data.</text>
</comment>
<organism evidence="4 5">
    <name type="scientific">Mongoliibacter ruber</name>
    <dbReference type="NCBI Taxonomy" id="1750599"/>
    <lineage>
        <taxon>Bacteria</taxon>
        <taxon>Pseudomonadati</taxon>
        <taxon>Bacteroidota</taxon>
        <taxon>Cytophagia</taxon>
        <taxon>Cytophagales</taxon>
        <taxon>Cyclobacteriaceae</taxon>
        <taxon>Mongoliibacter</taxon>
    </lineage>
</organism>
<evidence type="ECO:0000259" key="3">
    <source>
        <dbReference type="PROSITE" id="PS51352"/>
    </source>
</evidence>
<gene>
    <name evidence="4" type="ORF">CLW00_105213</name>
</gene>
<dbReference type="InterPro" id="IPR013766">
    <property type="entry name" value="Thioredoxin_domain"/>
</dbReference>
<evidence type="ECO:0000313" key="5">
    <source>
        <dbReference type="Proteomes" id="UP000238157"/>
    </source>
</evidence>
<dbReference type="InterPro" id="IPR036249">
    <property type="entry name" value="Thioredoxin-like_sf"/>
</dbReference>
<dbReference type="InterPro" id="IPR047262">
    <property type="entry name" value="PRX-like1"/>
</dbReference>
<dbReference type="RefSeq" id="WP_106133579.1">
    <property type="nucleotide sequence ID" value="NZ_PVTR01000005.1"/>
</dbReference>
<dbReference type="AlphaFoldDB" id="A0A2T0WN40"/>
<evidence type="ECO:0000256" key="1">
    <source>
        <dbReference type="SAM" id="MobiDB-lite"/>
    </source>
</evidence>
<dbReference type="PANTHER" id="PTHR43640">
    <property type="entry name" value="OS07G0260300 PROTEIN"/>
    <property type="match status" value="1"/>
</dbReference>
<evidence type="ECO:0000256" key="2">
    <source>
        <dbReference type="SAM" id="SignalP"/>
    </source>
</evidence>
<reference evidence="4 5" key="1">
    <citation type="submission" date="2018-03" db="EMBL/GenBank/DDBJ databases">
        <title>Genomic Encyclopedia of Archaeal and Bacterial Type Strains, Phase II (KMG-II): from individual species to whole genera.</title>
        <authorList>
            <person name="Goeker M."/>
        </authorList>
    </citation>
    <scope>NUCLEOTIDE SEQUENCE [LARGE SCALE GENOMIC DNA]</scope>
    <source>
        <strain evidence="4 5">DSM 27929</strain>
    </source>
</reference>
<keyword evidence="5" id="KW-1185">Reference proteome</keyword>
<dbReference type="OrthoDB" id="9809746at2"/>
<keyword evidence="2" id="KW-0732">Signal</keyword>
<dbReference type="EMBL" id="PVTR01000005">
    <property type="protein sequence ID" value="PRY88092.1"/>
    <property type="molecule type" value="Genomic_DNA"/>
</dbReference>
<dbReference type="SUPFAM" id="SSF52833">
    <property type="entry name" value="Thioredoxin-like"/>
    <property type="match status" value="1"/>
</dbReference>
<evidence type="ECO:0000313" key="4">
    <source>
        <dbReference type="EMBL" id="PRY88092.1"/>
    </source>
</evidence>
<feature type="signal peptide" evidence="2">
    <location>
        <begin position="1"/>
        <end position="20"/>
    </location>
</feature>